<dbReference type="OrthoDB" id="684840at2759"/>
<dbReference type="EMBL" id="RWGY01000004">
    <property type="protein sequence ID" value="TVU44550.1"/>
    <property type="molecule type" value="Genomic_DNA"/>
</dbReference>
<dbReference type="Gramene" id="TVU44550">
    <property type="protein sequence ID" value="TVU44550"/>
    <property type="gene ID" value="EJB05_03995"/>
</dbReference>
<feature type="compositionally biased region" description="Low complexity" evidence="1">
    <location>
        <begin position="51"/>
        <end position="65"/>
    </location>
</feature>
<dbReference type="PANTHER" id="PTHR33983:SF1">
    <property type="entry name" value="OS07G0185900 PROTEIN"/>
    <property type="match status" value="1"/>
</dbReference>
<accession>A0A5J9WAZ1</accession>
<feature type="non-terminal residue" evidence="2">
    <location>
        <position position="1"/>
    </location>
</feature>
<gene>
    <name evidence="2" type="ORF">EJB05_03995</name>
</gene>
<feature type="compositionally biased region" description="Basic and acidic residues" evidence="1">
    <location>
        <begin position="66"/>
        <end position="75"/>
    </location>
</feature>
<organism evidence="2 3">
    <name type="scientific">Eragrostis curvula</name>
    <name type="common">weeping love grass</name>
    <dbReference type="NCBI Taxonomy" id="38414"/>
    <lineage>
        <taxon>Eukaryota</taxon>
        <taxon>Viridiplantae</taxon>
        <taxon>Streptophyta</taxon>
        <taxon>Embryophyta</taxon>
        <taxon>Tracheophyta</taxon>
        <taxon>Spermatophyta</taxon>
        <taxon>Magnoliopsida</taxon>
        <taxon>Liliopsida</taxon>
        <taxon>Poales</taxon>
        <taxon>Poaceae</taxon>
        <taxon>PACMAD clade</taxon>
        <taxon>Chloridoideae</taxon>
        <taxon>Eragrostideae</taxon>
        <taxon>Eragrostidinae</taxon>
        <taxon>Eragrostis</taxon>
    </lineage>
</organism>
<keyword evidence="3" id="KW-1185">Reference proteome</keyword>
<evidence type="ECO:0000313" key="2">
    <source>
        <dbReference type="EMBL" id="TVU44550.1"/>
    </source>
</evidence>
<reference evidence="2 3" key="1">
    <citation type="journal article" date="2019" name="Sci. Rep.">
        <title>A high-quality genome of Eragrostis curvula grass provides insights into Poaceae evolution and supports new strategies to enhance forage quality.</title>
        <authorList>
            <person name="Carballo J."/>
            <person name="Santos B.A.C.M."/>
            <person name="Zappacosta D."/>
            <person name="Garbus I."/>
            <person name="Selva J.P."/>
            <person name="Gallo C.A."/>
            <person name="Diaz A."/>
            <person name="Albertini E."/>
            <person name="Caccamo M."/>
            <person name="Echenique V."/>
        </authorList>
    </citation>
    <scope>NUCLEOTIDE SEQUENCE [LARGE SCALE GENOMIC DNA]</scope>
    <source>
        <strain evidence="3">cv. Victoria</strain>
        <tissue evidence="2">Leaf</tissue>
    </source>
</reference>
<evidence type="ECO:0000313" key="3">
    <source>
        <dbReference type="Proteomes" id="UP000324897"/>
    </source>
</evidence>
<dbReference type="Proteomes" id="UP000324897">
    <property type="component" value="Chromosome 5"/>
</dbReference>
<dbReference type="AlphaFoldDB" id="A0A5J9WAZ1"/>
<comment type="caution">
    <text evidence="2">The sequence shown here is derived from an EMBL/GenBank/DDBJ whole genome shotgun (WGS) entry which is preliminary data.</text>
</comment>
<evidence type="ECO:0000256" key="1">
    <source>
        <dbReference type="SAM" id="MobiDB-lite"/>
    </source>
</evidence>
<name>A0A5J9WAZ1_9POAL</name>
<sequence>MGIKVPVGGRYARVCGEVLDAGVRIAIRSYTHCPQTARMYYKPPATTAADGIGRSSAGAASSSSGGEEKAADARTKQLQQAAVSAKAVQMILYGNRA</sequence>
<protein>
    <submittedName>
        <fullName evidence="2">Uncharacterized protein</fullName>
    </submittedName>
</protein>
<feature type="region of interest" description="Disordered" evidence="1">
    <location>
        <begin position="51"/>
        <end position="76"/>
    </location>
</feature>
<dbReference type="PANTHER" id="PTHR33983">
    <property type="entry name" value="OS07G0185900 PROTEIN"/>
    <property type="match status" value="1"/>
</dbReference>
<proteinExistence type="predicted"/>